<dbReference type="STRING" id="1203610.HMPREF1536_02232"/>
<dbReference type="PANTHER" id="PTHR31776">
    <property type="entry name" value="ALPHA-L-ARABINOFURANOSIDASE 1"/>
    <property type="match status" value="1"/>
</dbReference>
<dbReference type="Pfam" id="PF22848">
    <property type="entry name" value="ASD1_dom"/>
    <property type="match status" value="1"/>
</dbReference>
<gene>
    <name evidence="8" type="ORF">HMPREF1536_02232</name>
</gene>
<evidence type="ECO:0000256" key="4">
    <source>
        <dbReference type="ARBA" id="ARBA00022729"/>
    </source>
</evidence>
<dbReference type="InterPro" id="IPR008979">
    <property type="entry name" value="Galactose-bd-like_sf"/>
</dbReference>
<name>A0A0F5JFK9_9BACT</name>
<proteinExistence type="inferred from homology"/>
<dbReference type="RefSeq" id="WP_028728237.1">
    <property type="nucleotide sequence ID" value="NZ_AUAE01000028.1"/>
</dbReference>
<dbReference type="HOGENOM" id="CLU_010060_2_0_10"/>
<dbReference type="SUPFAM" id="SSF51445">
    <property type="entry name" value="(Trans)glycosidases"/>
    <property type="match status" value="1"/>
</dbReference>
<dbReference type="GO" id="GO:0046556">
    <property type="term" value="F:alpha-L-arabinofuranosidase activity"/>
    <property type="evidence" value="ECO:0007669"/>
    <property type="project" value="UniProtKB-EC"/>
</dbReference>
<dbReference type="EMBL" id="AQHW01000014">
    <property type="protein sequence ID" value="KKB56596.1"/>
    <property type="molecule type" value="Genomic_DNA"/>
</dbReference>
<dbReference type="Gene3D" id="3.20.20.80">
    <property type="entry name" value="Glycosidases"/>
    <property type="match status" value="1"/>
</dbReference>
<keyword evidence="5" id="KW-0378">Hydrolase</keyword>
<dbReference type="GO" id="GO:0046373">
    <property type="term" value="P:L-arabinose metabolic process"/>
    <property type="evidence" value="ECO:0007669"/>
    <property type="project" value="InterPro"/>
</dbReference>
<dbReference type="EC" id="3.2.1.55" evidence="3"/>
<accession>A0A0F5JFK9</accession>
<keyword evidence="9" id="KW-1185">Reference proteome</keyword>
<dbReference type="InterPro" id="IPR010496">
    <property type="entry name" value="AL/BT2_dom"/>
</dbReference>
<dbReference type="InterPro" id="IPR010720">
    <property type="entry name" value="Alpha-L-AF_C"/>
</dbReference>
<evidence type="ECO:0000259" key="7">
    <source>
        <dbReference type="SMART" id="SM00813"/>
    </source>
</evidence>
<dbReference type="SUPFAM" id="SSF49785">
    <property type="entry name" value="Galactose-binding domain-like"/>
    <property type="match status" value="1"/>
</dbReference>
<comment type="catalytic activity">
    <reaction evidence="1">
        <text>Hydrolysis of terminal non-reducing alpha-L-arabinofuranoside residues in alpha-L-arabinosides.</text>
        <dbReference type="EC" id="3.2.1.55"/>
    </reaction>
</comment>
<dbReference type="Pfam" id="PF06439">
    <property type="entry name" value="3keto-disac_hyd"/>
    <property type="match status" value="1"/>
</dbReference>
<dbReference type="PATRIC" id="fig|1203610.3.peg.2290"/>
<dbReference type="AlphaFoldDB" id="A0A0F5JFK9"/>
<evidence type="ECO:0000256" key="5">
    <source>
        <dbReference type="ARBA" id="ARBA00022801"/>
    </source>
</evidence>
<dbReference type="Gene3D" id="2.60.120.560">
    <property type="entry name" value="Exo-inulinase, domain 1"/>
    <property type="match status" value="1"/>
</dbReference>
<dbReference type="Proteomes" id="UP000033035">
    <property type="component" value="Unassembled WGS sequence"/>
</dbReference>
<evidence type="ECO:0000256" key="3">
    <source>
        <dbReference type="ARBA" id="ARBA00012670"/>
    </source>
</evidence>
<evidence type="ECO:0000313" key="8">
    <source>
        <dbReference type="EMBL" id="KKB56596.1"/>
    </source>
</evidence>
<evidence type="ECO:0000256" key="6">
    <source>
        <dbReference type="ARBA" id="ARBA00023180"/>
    </source>
</evidence>
<dbReference type="Gene3D" id="2.60.120.260">
    <property type="entry name" value="Galactose-binding domain-like"/>
    <property type="match status" value="1"/>
</dbReference>
<keyword evidence="6" id="KW-0325">Glycoprotein</keyword>
<dbReference type="InterPro" id="IPR055235">
    <property type="entry name" value="ASD1_cat"/>
</dbReference>
<dbReference type="PROSITE" id="PS51257">
    <property type="entry name" value="PROKAR_LIPOPROTEIN"/>
    <property type="match status" value="1"/>
</dbReference>
<keyword evidence="4" id="KW-0732">Signal</keyword>
<organism evidence="8 9">
    <name type="scientific">Parabacteroides gordonii MS-1 = DSM 23371</name>
    <dbReference type="NCBI Taxonomy" id="1203610"/>
    <lineage>
        <taxon>Bacteria</taxon>
        <taxon>Pseudomonadati</taxon>
        <taxon>Bacteroidota</taxon>
        <taxon>Bacteroidia</taxon>
        <taxon>Bacteroidales</taxon>
        <taxon>Tannerellaceae</taxon>
        <taxon>Parabacteroides</taxon>
    </lineage>
</organism>
<reference evidence="8 9" key="1">
    <citation type="submission" date="2013-04" db="EMBL/GenBank/DDBJ databases">
        <title>The Genome Sequence of Parabacteroides gordonii DSM 23371.</title>
        <authorList>
            <consortium name="The Broad Institute Genomics Platform"/>
            <person name="Earl A."/>
            <person name="Ward D."/>
            <person name="Feldgarden M."/>
            <person name="Gevers D."/>
            <person name="Martens E."/>
            <person name="Sakamoto M."/>
            <person name="Benno Y."/>
            <person name="Suzuki N."/>
            <person name="Matsunaga N."/>
            <person name="Koshihara K."/>
            <person name="Seki M."/>
            <person name="Komiya H."/>
            <person name="Walker B."/>
            <person name="Young S."/>
            <person name="Zeng Q."/>
            <person name="Gargeya S."/>
            <person name="Fitzgerald M."/>
            <person name="Haas B."/>
            <person name="Abouelleil A."/>
            <person name="Allen A.W."/>
            <person name="Alvarado L."/>
            <person name="Arachchi H.M."/>
            <person name="Berlin A.M."/>
            <person name="Chapman S.B."/>
            <person name="Gainer-Dewar J."/>
            <person name="Goldberg J."/>
            <person name="Griggs A."/>
            <person name="Gujja S."/>
            <person name="Hansen M."/>
            <person name="Howarth C."/>
            <person name="Imamovic A."/>
            <person name="Ireland A."/>
            <person name="Larimer J."/>
            <person name="McCowan C."/>
            <person name="Murphy C."/>
            <person name="Pearson M."/>
            <person name="Poon T.W."/>
            <person name="Priest M."/>
            <person name="Roberts A."/>
            <person name="Saif S."/>
            <person name="Shea T."/>
            <person name="Sisk P."/>
            <person name="Sykes S."/>
            <person name="Wortman J."/>
            <person name="Nusbaum C."/>
            <person name="Birren B."/>
        </authorList>
    </citation>
    <scope>NUCLEOTIDE SEQUENCE [LARGE SCALE GENOMIC DNA]</scope>
    <source>
        <strain evidence="8 9">MS-1</strain>
    </source>
</reference>
<sequence length="844" mass="94769">MKNKWNKRQGWLAGLSLCLSMVACTKSDQIIIDVAQEGAEVPSSLYGVFFEEITHSGDGGLYAEMVVNRGFEDGNLPSGTTYKDGYAVAKSLPCYSNDSINNFKVKWQDDKAMNGWQVVCAAGQPVYKIVDNQPLHPATPHALQLELGKSAGDIQVINNGYWNMALTEGSSYKLAFHLKADAASNEEVTVSLIDENEQPAASQSFKITKDNQWHKYEGALVSASTGNKYRLALTFKNKGNVYLDYVSLFPEETFMNRPNGMRKDVAETLADLHPAFIRWPGGCIVEGLTMENRIKWKETIGDPVTRPGEYNLWGYRSTYGFGYHEFLQFCEDVHADGMFVCNAGMSCLFRNGDFYDDNQVDGLIQEALDAIEYAIGDADTYWGKKRVENGHPAPFPLKYVEIGNENIGSRYAANYKRFYAAIKEKYPQITPICALMFSPYLKEAGPIGIIDPHYYETADWFYRNGDLYDKLPADYPYKIYVGEYAATGRSSLYSSLAEAAYLTGVERNADKVQLVSYAPLLENADGHGRNHLIVLKNDSVYGRTNYHILKMFSENRPDVNLKTQVLPAETQPVFQTQGIVGIGTCNTVAEFKDFKVTQDGKTFYSTDWNDLASAWTASQGEWKVDNGVLKQSKVEGDSYLWLNGKELGDCTIELKARKIEGREGFRIFFGSKGEEQYYMADIGSHTNESVIFGERNAAGNVSLFDYRNSTSVHTDHWYDVRVEVKGNHWKCYLDNQLEYEYTYQPVIRHYAVSGYDKATNEIVIKLVNGENTPWSASINLANVKSIQPEGTQITLGSVNPDAENSFTDPEKVVPVETKLKGLNSSFEMVCQPNSFTILRVPCER</sequence>
<dbReference type="Pfam" id="PF06964">
    <property type="entry name" value="Alpha-L-AF_C"/>
    <property type="match status" value="1"/>
</dbReference>
<dbReference type="SMART" id="SM00813">
    <property type="entry name" value="Alpha-L-AF_C"/>
    <property type="match status" value="1"/>
</dbReference>
<evidence type="ECO:0000256" key="2">
    <source>
        <dbReference type="ARBA" id="ARBA00007186"/>
    </source>
</evidence>
<dbReference type="InterPro" id="IPR017853">
    <property type="entry name" value="GH"/>
</dbReference>
<protein>
    <recommendedName>
        <fullName evidence="3">non-reducing end alpha-L-arabinofuranosidase</fullName>
        <ecNumber evidence="3">3.2.1.55</ecNumber>
    </recommendedName>
</protein>
<feature type="domain" description="Alpha-L-arabinofuranosidase C-terminal" evidence="7">
    <location>
        <begin position="482"/>
        <end position="834"/>
    </location>
</feature>
<evidence type="ECO:0000313" key="9">
    <source>
        <dbReference type="Proteomes" id="UP000033035"/>
    </source>
</evidence>
<comment type="caution">
    <text evidence="8">The sequence shown here is derived from an EMBL/GenBank/DDBJ whole genome shotgun (WGS) entry which is preliminary data.</text>
</comment>
<evidence type="ECO:0000256" key="1">
    <source>
        <dbReference type="ARBA" id="ARBA00001462"/>
    </source>
</evidence>
<comment type="similarity">
    <text evidence="2">Belongs to the glycosyl hydrolase 51 family.</text>
</comment>
<dbReference type="InterPro" id="IPR051563">
    <property type="entry name" value="Glycosyl_Hydrolase_51"/>
</dbReference>
<dbReference type="PANTHER" id="PTHR31776:SF0">
    <property type="entry name" value="ALPHA-L-ARABINOFURANOSIDASE 1"/>
    <property type="match status" value="1"/>
</dbReference>